<keyword evidence="3" id="KW-1185">Reference proteome</keyword>
<gene>
    <name evidence="2" type="ORF">BDZ94DRAFT_1233188</name>
</gene>
<reference evidence="2" key="1">
    <citation type="submission" date="2020-11" db="EMBL/GenBank/DDBJ databases">
        <authorList>
            <consortium name="DOE Joint Genome Institute"/>
            <person name="Ahrendt S."/>
            <person name="Riley R."/>
            <person name="Andreopoulos W."/>
            <person name="Labutti K."/>
            <person name="Pangilinan J."/>
            <person name="Ruiz-Duenas F.J."/>
            <person name="Barrasa J.M."/>
            <person name="Sanchez-Garcia M."/>
            <person name="Camarero S."/>
            <person name="Miyauchi S."/>
            <person name="Serrano A."/>
            <person name="Linde D."/>
            <person name="Babiker R."/>
            <person name="Drula E."/>
            <person name="Ayuso-Fernandez I."/>
            <person name="Pacheco R."/>
            <person name="Padilla G."/>
            <person name="Ferreira P."/>
            <person name="Barriuso J."/>
            <person name="Kellner H."/>
            <person name="Castanera R."/>
            <person name="Alfaro M."/>
            <person name="Ramirez L."/>
            <person name="Pisabarro A.G."/>
            <person name="Kuo A."/>
            <person name="Tritt A."/>
            <person name="Lipzen A."/>
            <person name="He G."/>
            <person name="Yan M."/>
            <person name="Ng V."/>
            <person name="Cullen D."/>
            <person name="Martin F."/>
            <person name="Rosso M.-N."/>
            <person name="Henrissat B."/>
            <person name="Hibbett D."/>
            <person name="Martinez A.T."/>
            <person name="Grigoriev I.V."/>
        </authorList>
    </citation>
    <scope>NUCLEOTIDE SEQUENCE</scope>
    <source>
        <strain evidence="2">CBS 247.69</strain>
    </source>
</reference>
<protein>
    <submittedName>
        <fullName evidence="2">Uncharacterized protein</fullName>
    </submittedName>
</protein>
<evidence type="ECO:0000313" key="3">
    <source>
        <dbReference type="Proteomes" id="UP000807353"/>
    </source>
</evidence>
<dbReference type="AlphaFoldDB" id="A0A9P5YEW5"/>
<sequence length="275" mass="28940">MNQTNLPSNLVNNAPTLNEHSNAVPSSTNPVGSASSETAASSSTLSKSKAKLVGNPPSRQSERVANSHQTRPNVNTTKQPANLPALPEEDIAAILEFTAEPAPPINTRKHARTSQNTSGSSPAKKKGRKGKGKASNVPLDDDSTDALIGAPSHSNARPILPPSLESTLEASSGSSQPLPSDTSPSPLRRIIGTPPPILRENPSSPASPDGLFTFTQAELETLITEHAQKLLHESQPAVNAPSIRLCLALKFRAFMQTSISEPHARVPAAAYLTFP</sequence>
<dbReference type="EMBL" id="MU150237">
    <property type="protein sequence ID" value="KAF9467415.1"/>
    <property type="molecule type" value="Genomic_DNA"/>
</dbReference>
<proteinExistence type="predicted"/>
<feature type="compositionally biased region" description="Polar residues" evidence="1">
    <location>
        <begin position="1"/>
        <end position="32"/>
    </location>
</feature>
<dbReference type="Proteomes" id="UP000807353">
    <property type="component" value="Unassembled WGS sequence"/>
</dbReference>
<evidence type="ECO:0000256" key="1">
    <source>
        <dbReference type="SAM" id="MobiDB-lite"/>
    </source>
</evidence>
<name>A0A9P5YEW5_9AGAR</name>
<feature type="compositionally biased region" description="Polar residues" evidence="1">
    <location>
        <begin position="164"/>
        <end position="185"/>
    </location>
</feature>
<feature type="compositionally biased region" description="Basic residues" evidence="1">
    <location>
        <begin position="123"/>
        <end position="132"/>
    </location>
</feature>
<feature type="compositionally biased region" description="Polar residues" evidence="1">
    <location>
        <begin position="57"/>
        <end position="80"/>
    </location>
</feature>
<evidence type="ECO:0000313" key="2">
    <source>
        <dbReference type="EMBL" id="KAF9467415.1"/>
    </source>
</evidence>
<feature type="compositionally biased region" description="Low complexity" evidence="1">
    <location>
        <begin position="33"/>
        <end position="47"/>
    </location>
</feature>
<accession>A0A9P5YEW5</accession>
<feature type="region of interest" description="Disordered" evidence="1">
    <location>
        <begin position="100"/>
        <end position="211"/>
    </location>
</feature>
<organism evidence="2 3">
    <name type="scientific">Collybia nuda</name>
    <dbReference type="NCBI Taxonomy" id="64659"/>
    <lineage>
        <taxon>Eukaryota</taxon>
        <taxon>Fungi</taxon>
        <taxon>Dikarya</taxon>
        <taxon>Basidiomycota</taxon>
        <taxon>Agaricomycotina</taxon>
        <taxon>Agaricomycetes</taxon>
        <taxon>Agaricomycetidae</taxon>
        <taxon>Agaricales</taxon>
        <taxon>Tricholomatineae</taxon>
        <taxon>Clitocybaceae</taxon>
        <taxon>Collybia</taxon>
    </lineage>
</organism>
<comment type="caution">
    <text evidence="2">The sequence shown here is derived from an EMBL/GenBank/DDBJ whole genome shotgun (WGS) entry which is preliminary data.</text>
</comment>
<feature type="region of interest" description="Disordered" evidence="1">
    <location>
        <begin position="1"/>
        <end position="85"/>
    </location>
</feature>